<sequence>MREEMILIFSLKIILGLSIYSLSCNENWCPSNWRGDGSCDLECMAPYCNLDSSTPYSSPLSFKNSDCYENCIYSRGCPEELLGNSVCNSECNNLECGFDLGDCGYCAQGCYDYMLGSHCYKECNNSTCYYGAGICKECNTGCSSDMLGNNKCDPACRTASCNYDFGDCSTSDCSDGCFLWMIEDGICQSECHNQNCNWDGTDCDCSPGCTEDLLKNTVCDSLCNNSACLFDNMLCGYCASLCYKNMIGNGICNQECYNKACSWDVKDCQCAETCYHTEWGKCSEGCMVPECSYDQCSSDPSKRCTNKEEILLYAHLRLINNDLKTVPSLNHCKEKTKCNTTSLLDSSACMAECDNEYCAYSWINCDPERSYQCSDSNCLKCYNKDPGGCFQCDYSKTHQFFGYCLESCPSGFTSLNLFDELDMCIPAEDKSNMGSPAEYYVTSIQTDDPIGGLGTYESPFQSLALALATINTKDSIVYLLNDGVHYLTQLNQSYPIYVTTEDPTKPFNSQLQREILTITTLNDDYVYLKPKIDWSILTIAMNNTNYLDISNVIFDGNEWVHGNNGCLDNACSYCPTVTLQYDGTYKDDRNSPISDFTNSTYCSDFHSWNLFEILPGTQLFLENVAFINWRLEEASLIFNVGGDLIFSNVTFDNIRTAPNQESSVIIYRNCGNKYYDCGDLVIEGGKVSRLNNGFEYSKDLIFRGFLLAYKIGNIELHDIEFTENAVYAPETNVSVSSLIYLEIFRRIDIHNCNFTYNYVKDGLIYAMPTNLLLKSDVNSENEIEDYLINHISITNSIFKNNYAVSAGILWVSYQIELQNIYFGSVDIENNAVESGPIIFIYNAIVRDSYIHGVTSIITTSKGKRLSAYQRYRTFHWAYVNFINNFSGGSGMFEITKLVNMRFENVTMNSNGSSDLKNEDINTILFSYWLNDSSIYLKQYIPASTFDCTSLAYLDTATNISIINSHLENNYCKDSLPTICIYSTNIIFINATVFDGNYGASTVYPTILLIDGGNETSIDYSDFMNNRNNELELGYGSIYIKGVNHSVSMFKTNFENNYAVNGAVVFSGRTIKICQCDFTSNQSPTDGAGIYISHAFHGTMNISISECTFTQNEANLGSGGAIFLKNTGVSSNLISFSLAESNFTKNNANYGSGLYISSDVKLYGYAKVVQCEFIENYVHNSGVVAVLFRAGVLEMSQCTFSLNVGRLGSAIYAEHADDSVLTASKVLIDSSNFKENTGKAVIFLSNSDVFSYIKTSYCNFTSNSGVAIHLDYDQWFDQNSTFKLNVGIEGGGLKMLDGSSASCENTSFIENVSGGNGGGVSLGSKSQFSCASCYFINNQANFSGGAIYNEQSSVLNISYTVFHKNQSGDQGSAVYLLGSTSPTSNISHCGFIENYSSNQAAVALLDSSISIGFSAFSRNLANSITPGILLTLSNATIHSSTFFNQTGQQGSFIYATTQSLADIYNSTFENGTSTSSAGAIFSISSTVLINKSKFENNAASGGGGGVILSYSSSVLHVNDSSFVNSYCTDRGGIITAYEGDLTLQNTSCENYKDGAIAADKMHSVYLKNSKFYKGVGTLGGALFCTSCNIIEISDSEFSENHAYTGGALYLYTTGDNKISKPYIISKSIFTENKSALGGGIYTDNISLNVSSSAFSQNRAESDTSVTSSIPTLGNGGAINLACSDLASCAFNITDCNFTENFATSNGGAINWEDCMPFVEGNDFSNNEAQYAPEISSYAVQLTALDKWGNATDSNRVLSDIVLKDVASGQIVVQSLILALVDYFKNTITTDNISTAELSTEKSVTTALSGTTKVTASKGVFYFSEFIISAEPGSEVSIKVATNGIDESNSKKLSPDIEFITSLEINVALRECVIGEATVGVTCKVCEANYYSLNPNNTQCLPCPSSAICYGNYTMVPTSGHWRSNNMSIKFWECPLSSACIGSPSPPNVSLTGLCDTGYEGNMCQGCSEGYSRVGKNSCGKCPDDVANSFRVIGMFILMVIVAGIMVRTTQKSAYVPKSMQSIYIKIFVNYLQLVMLMSTFDLSWPSTVLEIFAVQNNAGSISDQIFSFDCFLDSGNGQNDIYFKKLVIMAAVPIFIGFCSLLFWSLIALHRHDRSSFKNNLVSTIVILLFLFHPNLVKTMFSVFSCREIDSGEYWLVDNLNIRCWDERHIFYSILVAIPAIIIWGIGIPTVSLFFLYKNRKHLDSINVRLRFGFLFNGYKSRSYFWEFIILYRKILIVCCSVFLANVSTNVQALTVMGLILFCIYIHNKSKPYNGEILNKMEARSLLVAGITIYCGLYYLTNDLDSPSKLFFFFIILGANIYFLYYWLNKMFGVGLEVLSQVIPYFKRKCSKKVMDGFDDGLFGESELKHVRIREGEKIFSIVPGEAMLPSHAVEPELVDLLNMNIKELFLQKAKENIEKSNVRKISFYSDEMQQNTGNISESDTFTR</sequence>
<feature type="transmembrane region" description="Helical" evidence="11">
    <location>
        <begin position="2120"/>
        <end position="2136"/>
    </location>
</feature>
<dbReference type="InterPro" id="IPR003368">
    <property type="entry name" value="POMP_repeat"/>
</dbReference>
<feature type="transmembrane region" description="Helical" evidence="11">
    <location>
        <begin position="2280"/>
        <end position="2298"/>
    </location>
</feature>
<keyword evidence="5 12" id="KW-0732">Signal</keyword>
<feature type="transmembrane region" description="Helical" evidence="11">
    <location>
        <begin position="2085"/>
        <end position="2108"/>
    </location>
</feature>
<feature type="transmembrane region" description="Helical" evidence="11">
    <location>
        <begin position="2250"/>
        <end position="2268"/>
    </location>
</feature>
<evidence type="ECO:0000256" key="1">
    <source>
        <dbReference type="ARBA" id="ARBA00004196"/>
    </source>
</evidence>
<dbReference type="PANTHER" id="PTHR11319:SF35">
    <property type="entry name" value="OUTER MEMBRANE PROTEIN PMPC-RELATED"/>
    <property type="match status" value="1"/>
</dbReference>
<keyword evidence="4" id="KW-0964">Secreted</keyword>
<dbReference type="Gene3D" id="4.10.470.20">
    <property type="match status" value="1"/>
</dbReference>
<organism evidence="14 15">
    <name type="scientific">Blepharisma stoltei</name>
    <dbReference type="NCBI Taxonomy" id="1481888"/>
    <lineage>
        <taxon>Eukaryota</taxon>
        <taxon>Sar</taxon>
        <taxon>Alveolata</taxon>
        <taxon>Ciliophora</taxon>
        <taxon>Postciliodesmatophora</taxon>
        <taxon>Heterotrichea</taxon>
        <taxon>Heterotrichida</taxon>
        <taxon>Blepharismidae</taxon>
        <taxon>Blepharisma</taxon>
    </lineage>
</organism>
<keyword evidence="6" id="KW-0677">Repeat</keyword>
<dbReference type="PANTHER" id="PTHR11319">
    <property type="entry name" value="G PROTEIN-COUPLED RECEPTOR-RELATED"/>
    <property type="match status" value="1"/>
</dbReference>
<evidence type="ECO:0000256" key="10">
    <source>
        <dbReference type="ARBA" id="ARBA00023237"/>
    </source>
</evidence>
<feature type="domain" description="LNR" evidence="13">
    <location>
        <begin position="238"/>
        <end position="269"/>
    </location>
</feature>
<feature type="domain" description="LNR" evidence="13">
    <location>
        <begin position="131"/>
        <end position="169"/>
    </location>
</feature>
<evidence type="ECO:0000256" key="7">
    <source>
        <dbReference type="ARBA" id="ARBA00023136"/>
    </source>
</evidence>
<dbReference type="InterPro" id="IPR000800">
    <property type="entry name" value="Notch_dom"/>
</dbReference>
<dbReference type="SMART" id="SM00710">
    <property type="entry name" value="PbH1"/>
    <property type="match status" value="10"/>
</dbReference>
<keyword evidence="10" id="KW-0998">Cell outer membrane</keyword>
<dbReference type="Proteomes" id="UP001162131">
    <property type="component" value="Unassembled WGS sequence"/>
</dbReference>
<evidence type="ECO:0000256" key="6">
    <source>
        <dbReference type="ARBA" id="ARBA00022737"/>
    </source>
</evidence>
<keyword evidence="8" id="KW-1015">Disulfide bond</keyword>
<protein>
    <recommendedName>
        <fullName evidence="13">LNR domain-containing protein</fullName>
    </recommendedName>
</protein>
<evidence type="ECO:0000256" key="11">
    <source>
        <dbReference type="SAM" id="Phobius"/>
    </source>
</evidence>
<evidence type="ECO:0000256" key="5">
    <source>
        <dbReference type="ARBA" id="ARBA00022729"/>
    </source>
</evidence>
<reference evidence="14" key="1">
    <citation type="submission" date="2021-09" db="EMBL/GenBank/DDBJ databases">
        <authorList>
            <consortium name="AG Swart"/>
            <person name="Singh M."/>
            <person name="Singh A."/>
            <person name="Seah K."/>
            <person name="Emmerich C."/>
        </authorList>
    </citation>
    <scope>NUCLEOTIDE SEQUENCE</scope>
    <source>
        <strain evidence="14">ATCC30299</strain>
    </source>
</reference>
<feature type="transmembrane region" description="Helical" evidence="11">
    <location>
        <begin position="2310"/>
        <end position="2327"/>
    </location>
</feature>
<evidence type="ECO:0000313" key="14">
    <source>
        <dbReference type="EMBL" id="CAG9311412.1"/>
    </source>
</evidence>
<feature type="transmembrane region" description="Helical" evidence="11">
    <location>
        <begin position="2021"/>
        <end position="2039"/>
    </location>
</feature>
<evidence type="ECO:0000256" key="4">
    <source>
        <dbReference type="ARBA" id="ARBA00022525"/>
    </source>
</evidence>
<dbReference type="GO" id="GO:0005576">
    <property type="term" value="C:extracellular region"/>
    <property type="evidence" value="ECO:0007669"/>
    <property type="project" value="UniProtKB-SubCell"/>
</dbReference>
<dbReference type="EMBL" id="CAJZBQ010000004">
    <property type="protein sequence ID" value="CAG9311412.1"/>
    <property type="molecule type" value="Genomic_DNA"/>
</dbReference>
<dbReference type="InterPro" id="IPR006626">
    <property type="entry name" value="PbH1"/>
</dbReference>
<dbReference type="SUPFAM" id="SSF51126">
    <property type="entry name" value="Pectin lyase-like"/>
    <property type="match status" value="4"/>
</dbReference>
<proteinExistence type="predicted"/>
<keyword evidence="11" id="KW-0812">Transmembrane</keyword>
<evidence type="ECO:0000256" key="2">
    <source>
        <dbReference type="ARBA" id="ARBA00004442"/>
    </source>
</evidence>
<dbReference type="Gene3D" id="3.30.300.320">
    <property type="match status" value="2"/>
</dbReference>
<evidence type="ECO:0000259" key="13">
    <source>
        <dbReference type="SMART" id="SM00004"/>
    </source>
</evidence>
<keyword evidence="11" id="KW-1133">Transmembrane helix</keyword>
<evidence type="ECO:0000256" key="12">
    <source>
        <dbReference type="SAM" id="SignalP"/>
    </source>
</evidence>
<dbReference type="SMART" id="SM00004">
    <property type="entry name" value="NL"/>
    <property type="match status" value="4"/>
</dbReference>
<keyword evidence="9" id="KW-0325">Glycoprotein</keyword>
<feature type="signal peptide" evidence="12">
    <location>
        <begin position="1"/>
        <end position="16"/>
    </location>
</feature>
<feature type="transmembrane region" description="Helical" evidence="11">
    <location>
        <begin position="1990"/>
        <end position="2009"/>
    </location>
</feature>
<dbReference type="InterPro" id="IPR011050">
    <property type="entry name" value="Pectin_lyase_fold/virulence"/>
</dbReference>
<feature type="domain" description="LNR" evidence="13">
    <location>
        <begin position="205"/>
        <end position="236"/>
    </location>
</feature>
<feature type="transmembrane region" description="Helical" evidence="11">
    <location>
        <begin position="2223"/>
        <end position="2244"/>
    </location>
</feature>
<feature type="domain" description="LNR" evidence="13">
    <location>
        <begin position="64"/>
        <end position="104"/>
    </location>
</feature>
<evidence type="ECO:0000256" key="9">
    <source>
        <dbReference type="ARBA" id="ARBA00023180"/>
    </source>
</evidence>
<feature type="transmembrane region" description="Helical" evidence="11">
    <location>
        <begin position="2169"/>
        <end position="2196"/>
    </location>
</feature>
<dbReference type="Pfam" id="PF00066">
    <property type="entry name" value="Notch"/>
    <property type="match status" value="5"/>
</dbReference>
<evidence type="ECO:0000313" key="15">
    <source>
        <dbReference type="Proteomes" id="UP001162131"/>
    </source>
</evidence>
<keyword evidence="15" id="KW-1185">Reference proteome</keyword>
<dbReference type="Pfam" id="PF02415">
    <property type="entry name" value="Chlam_PMP"/>
    <property type="match status" value="1"/>
</dbReference>
<comment type="subcellular location">
    <subcellularLocation>
        <location evidence="1">Cell envelope</location>
    </subcellularLocation>
    <subcellularLocation>
        <location evidence="2">Cell outer membrane</location>
    </subcellularLocation>
    <subcellularLocation>
        <location evidence="3">Secreted</location>
    </subcellularLocation>
</comment>
<evidence type="ECO:0000256" key="3">
    <source>
        <dbReference type="ARBA" id="ARBA00004613"/>
    </source>
</evidence>
<comment type="caution">
    <text evidence="14">The sequence shown here is derived from an EMBL/GenBank/DDBJ whole genome shotgun (WGS) entry which is preliminary data.</text>
</comment>
<accession>A0AAU9ID86</accession>
<feature type="chain" id="PRO_5043639251" description="LNR domain-containing protein" evidence="12">
    <location>
        <begin position="17"/>
        <end position="2447"/>
    </location>
</feature>
<gene>
    <name evidence="14" type="ORF">BSTOLATCC_MIC3702</name>
</gene>
<evidence type="ECO:0000256" key="8">
    <source>
        <dbReference type="ARBA" id="ARBA00023157"/>
    </source>
</evidence>
<keyword evidence="7 11" id="KW-0472">Membrane</keyword>
<name>A0AAU9ID86_9CILI</name>